<accession>A0A6M4G2G4</accession>
<evidence type="ECO:0000259" key="1">
    <source>
        <dbReference type="Pfam" id="PF10544"/>
    </source>
</evidence>
<proteinExistence type="predicted"/>
<dbReference type="AlphaFoldDB" id="A0A6M4G2G4"/>
<sequence>MSGGKVGGDNVTFIYVLHNESRGSCKIGKANNPETRARNLQTGNEDTLSLAFTLGVDPRIASKVERKAREIAVYDLKKPKTREWLGRTNPEEAKECILVAHDIVRGQNWEQVSRARIRMKVLYTRDDEADY</sequence>
<name>A0A6M4G2G4_SPHYA</name>
<organism evidence="2 3">
    <name type="scientific">Sphingobium yanoikuyae</name>
    <name type="common">Sphingomonas yanoikuyae</name>
    <dbReference type="NCBI Taxonomy" id="13690"/>
    <lineage>
        <taxon>Bacteria</taxon>
        <taxon>Pseudomonadati</taxon>
        <taxon>Pseudomonadota</taxon>
        <taxon>Alphaproteobacteria</taxon>
        <taxon>Sphingomonadales</taxon>
        <taxon>Sphingomonadaceae</taxon>
        <taxon>Sphingobium</taxon>
    </lineage>
</organism>
<dbReference type="Pfam" id="PF10544">
    <property type="entry name" value="T5orf172"/>
    <property type="match status" value="1"/>
</dbReference>
<evidence type="ECO:0000313" key="2">
    <source>
        <dbReference type="EMBL" id="QJR01481.1"/>
    </source>
</evidence>
<protein>
    <submittedName>
        <fullName evidence="2">GIY-YIG nuclease family protein</fullName>
    </submittedName>
</protein>
<dbReference type="InterPro" id="IPR018306">
    <property type="entry name" value="Phage_T5_Orf172_DNA-bd"/>
</dbReference>
<reference evidence="2 3" key="1">
    <citation type="submission" date="2020-04" db="EMBL/GenBank/DDBJ databases">
        <title>The Whole Genome Analysis of High salt-tolerant Sphingobium yanoikuyae YC-XJ2 with Aryl organophosphorus flame retardants (aryl-OPFRs)-degrading capacity and characteristics of Related phosphotriesterase.</title>
        <authorList>
            <person name="Li X."/>
        </authorList>
    </citation>
    <scope>NUCLEOTIDE SEQUENCE [LARGE SCALE GENOMIC DNA]</scope>
    <source>
        <strain evidence="2 3">YC-XJ2</strain>
    </source>
</reference>
<dbReference type="RefSeq" id="WP_169860282.1">
    <property type="nucleotide sequence ID" value="NZ_CP053021.1"/>
</dbReference>
<dbReference type="Proteomes" id="UP000502611">
    <property type="component" value="Chromosome"/>
</dbReference>
<dbReference type="EMBL" id="CP053021">
    <property type="protein sequence ID" value="QJR01481.1"/>
    <property type="molecule type" value="Genomic_DNA"/>
</dbReference>
<gene>
    <name evidence="2" type="ORF">HH800_04245</name>
</gene>
<feature type="domain" description="Bacteriophage T5 Orf172 DNA-binding" evidence="1">
    <location>
        <begin position="13"/>
        <end position="97"/>
    </location>
</feature>
<evidence type="ECO:0000313" key="3">
    <source>
        <dbReference type="Proteomes" id="UP000502611"/>
    </source>
</evidence>